<evidence type="ECO:0000256" key="2">
    <source>
        <dbReference type="ARBA" id="ARBA00022553"/>
    </source>
</evidence>
<feature type="compositionally biased region" description="Gly residues" evidence="9">
    <location>
        <begin position="1184"/>
        <end position="1201"/>
    </location>
</feature>
<comment type="subcellular location">
    <subcellularLocation>
        <location evidence="1">Nucleus</location>
    </subcellularLocation>
</comment>
<feature type="compositionally biased region" description="Basic and acidic residues" evidence="9">
    <location>
        <begin position="229"/>
        <end position="240"/>
    </location>
</feature>
<dbReference type="InterPro" id="IPR018359">
    <property type="entry name" value="Bromodomain_CS"/>
</dbReference>
<keyword evidence="6" id="KW-0539">Nucleus</keyword>
<evidence type="ECO:0000313" key="11">
    <source>
        <dbReference type="EMBL" id="KAA6409090.1"/>
    </source>
</evidence>
<keyword evidence="5" id="KW-0804">Transcription</keyword>
<feature type="region of interest" description="Disordered" evidence="9">
    <location>
        <begin position="1035"/>
        <end position="1201"/>
    </location>
</feature>
<sequence>MSLGNHINSSHLNLHSDIHDTLHVNGNLPLFRRSRTPNNPSFASSAPLPGHTAEPEPSIEDDPRVARFRGLYAQSEARLVTLFGEKHETTADGRPDGVEQQGETGQGAPGQGRVENAAPPKKPIRTIDEDDYDDYDDDEEEDDTGNSSPPKSKSTGPPSIPNVPSPVKILLPSSSSSTGAKGAASQGKTSEDVRKKLEEDKKAAEDAAKRSFHTLFYTLENDRDAMVEQQKLEESDRQVDVELSGQGNSGTSAHNAVAGTAQQGTLSQANLGASSLTLKHLIARIDAKRELVRASDAELRSLMSEVRKNRSKWASEEKVGQEELYEAAEKVLSELKAMTEHSNAFLTRVNKREAPDYYNVIKNPMDLGTMTKKLKAVTYKSKQEFVDDLNLIWANCLKYNANPEHFLRKHALYMRKETEKLVPLIPEIVIRDRADVEAEERRMQNGDGDIDGGEESDDEPIMSSRGRKAPGKKAKKGSNARKAPAGALEGTPGAEPKPMLNGLVASGRPDFLKADSDIAMDGSQNGLSSPPPGTLTPAGVNGVLGSVPPDGIEADGFTSSVNGASGGWGHGEVEHDDLEYKTWKQVTKKDRALVAAERNRLFKNNRLDPEEPALLRTRAGMRRWMRKQKQAVADGVSGDQKANLDVRDGEEAIQSGETLAEGMEGDEERVLPDYYDTLAAIPELSDRLRWVEDAEGQVQDPSEEFLRIVPKGYFTSPESSLTKKMEGNMRQMQETRKICTKIGVVKQMQLQSQMYQNQFQKYDPEPFVEQDIEPHVISDEGPVMSPWVCRAAMQRSVSKIFYHAGFEEFQPSALEAMTDIAGDFFTKLARTLSVFMQVPETATKTTVPGTSGGTETVWKNKFSTEETILHCLHENGVDVEALESYVKDDVERLGGKLGVMHDRMKAHLADLLRPALTDAGPDGVNAFNDGSEQFVGGDFAEDLDEDFFGFKELGLDKEFGLASLSVPLHLLQNRMHIAYQAQNTSTASNLPTSLTPPPLYAPLTLQSLKSQIGLVQNFFLAKLHANNDQALIEDDDLPAKQRFPKPRLPPNGKISSPRKRPLREPGPGKGHARKRMKLADGEDAAAGGKDGAKAVGKPAGKAKLAAPGAAAGKDSNGNGNAGGAVPDGVPEPEKEDRLPAAADGAGGKDASVVGKVGPLVAKPGGRLKLAPAGVGARWRRERCGGMGGGGGQGQGQGQGDA</sequence>
<comment type="caution">
    <text evidence="11">The sequence shown here is derived from an EMBL/GenBank/DDBJ whole genome shotgun (WGS) entry which is preliminary data.</text>
</comment>
<keyword evidence="2" id="KW-0597">Phosphoprotein</keyword>
<feature type="compositionally biased region" description="Basic residues" evidence="9">
    <location>
        <begin position="465"/>
        <end position="479"/>
    </location>
</feature>
<accession>A0A5M8PJK4</accession>
<dbReference type="Gene3D" id="1.20.920.10">
    <property type="entry name" value="Bromodomain-like"/>
    <property type="match status" value="1"/>
</dbReference>
<dbReference type="InterPro" id="IPR036427">
    <property type="entry name" value="Bromodomain-like_sf"/>
</dbReference>
<feature type="compositionally biased region" description="Acidic residues" evidence="9">
    <location>
        <begin position="128"/>
        <end position="144"/>
    </location>
</feature>
<evidence type="ECO:0000256" key="3">
    <source>
        <dbReference type="ARBA" id="ARBA00023015"/>
    </source>
</evidence>
<evidence type="ECO:0000256" key="6">
    <source>
        <dbReference type="ARBA" id="ARBA00023242"/>
    </source>
</evidence>
<name>A0A5M8PJK4_9LECA</name>
<dbReference type="GO" id="GO:0005198">
    <property type="term" value="F:structural molecule activity"/>
    <property type="evidence" value="ECO:0007669"/>
    <property type="project" value="TreeGrafter"/>
</dbReference>
<dbReference type="SUPFAM" id="SSF47370">
    <property type="entry name" value="Bromodomain"/>
    <property type="match status" value="1"/>
</dbReference>
<keyword evidence="4 8" id="KW-0103">Bromodomain</keyword>
<feature type="compositionally biased region" description="Basic and acidic residues" evidence="9">
    <location>
        <begin position="84"/>
        <end position="97"/>
    </location>
</feature>
<evidence type="ECO:0000259" key="10">
    <source>
        <dbReference type="PROSITE" id="PS50014"/>
    </source>
</evidence>
<feature type="compositionally biased region" description="Basic and acidic residues" evidence="9">
    <location>
        <begin position="189"/>
        <end position="206"/>
    </location>
</feature>
<keyword evidence="3" id="KW-0805">Transcription regulation</keyword>
<reference evidence="11 12" key="1">
    <citation type="submission" date="2019-09" db="EMBL/GenBank/DDBJ databases">
        <title>The hologenome of the rock-dwelling lichen Lasallia pustulata.</title>
        <authorList>
            <person name="Greshake Tzovaras B."/>
            <person name="Segers F."/>
            <person name="Bicker A."/>
            <person name="Dal Grande F."/>
            <person name="Otte J."/>
            <person name="Hankeln T."/>
            <person name="Schmitt I."/>
            <person name="Ebersberger I."/>
        </authorList>
    </citation>
    <scope>NUCLEOTIDE SEQUENCE [LARGE SCALE GENOMIC DNA]</scope>
    <source>
        <strain evidence="11">A1-1</strain>
    </source>
</reference>
<dbReference type="PRINTS" id="PR00503">
    <property type="entry name" value="BROMODOMAIN"/>
</dbReference>
<proteinExistence type="predicted"/>
<dbReference type="GO" id="GO:0006357">
    <property type="term" value="P:regulation of transcription by RNA polymerase II"/>
    <property type="evidence" value="ECO:0007669"/>
    <property type="project" value="UniProtKB-ARBA"/>
</dbReference>
<dbReference type="SMART" id="SM00297">
    <property type="entry name" value="BROMO"/>
    <property type="match status" value="1"/>
</dbReference>
<dbReference type="InterPro" id="IPR009072">
    <property type="entry name" value="Histone-fold"/>
</dbReference>
<evidence type="ECO:0000256" key="9">
    <source>
        <dbReference type="SAM" id="MobiDB-lite"/>
    </source>
</evidence>
<dbReference type="Pfam" id="PF00439">
    <property type="entry name" value="Bromodomain"/>
    <property type="match status" value="1"/>
</dbReference>
<dbReference type="FunFam" id="1.20.920.10:FF:000032">
    <property type="entry name" value="Transcriptional activator spt7"/>
    <property type="match status" value="1"/>
</dbReference>
<gene>
    <name evidence="11" type="ORF">FRX48_07434</name>
</gene>
<dbReference type="Gene3D" id="1.10.20.10">
    <property type="entry name" value="Histone, subunit A"/>
    <property type="match status" value="1"/>
</dbReference>
<dbReference type="FunFam" id="1.10.20.10:FF:000072">
    <property type="entry name" value="Transcriptional activator spt7"/>
    <property type="match status" value="1"/>
</dbReference>
<feature type="compositionally biased region" description="Polar residues" evidence="9">
    <location>
        <begin position="245"/>
        <end position="255"/>
    </location>
</feature>
<dbReference type="GO" id="GO:0005634">
    <property type="term" value="C:nucleus"/>
    <property type="evidence" value="ECO:0007669"/>
    <property type="project" value="UniProtKB-SubCell"/>
</dbReference>
<feature type="region of interest" description="Disordered" evidence="9">
    <location>
        <begin position="229"/>
        <end position="255"/>
    </location>
</feature>
<evidence type="ECO:0000256" key="1">
    <source>
        <dbReference type="ARBA" id="ARBA00004123"/>
    </source>
</evidence>
<feature type="compositionally biased region" description="Low complexity" evidence="9">
    <location>
        <begin position="173"/>
        <end position="188"/>
    </location>
</feature>
<feature type="region of interest" description="Disordered" evidence="9">
    <location>
        <begin position="84"/>
        <end position="206"/>
    </location>
</feature>
<dbReference type="GO" id="GO:0006325">
    <property type="term" value="P:chromatin organization"/>
    <property type="evidence" value="ECO:0007669"/>
    <property type="project" value="UniProtKB-ARBA"/>
</dbReference>
<feature type="compositionally biased region" description="Low complexity" evidence="9">
    <location>
        <begin position="1093"/>
        <end position="1114"/>
    </location>
</feature>
<feature type="region of interest" description="Disordered" evidence="9">
    <location>
        <begin position="31"/>
        <end position="65"/>
    </location>
</feature>
<dbReference type="GO" id="GO:0000124">
    <property type="term" value="C:SAGA complex"/>
    <property type="evidence" value="ECO:0007669"/>
    <property type="project" value="InterPro"/>
</dbReference>
<dbReference type="EMBL" id="VXIT01000012">
    <property type="protein sequence ID" value="KAA6409090.1"/>
    <property type="molecule type" value="Genomic_DNA"/>
</dbReference>
<dbReference type="OrthoDB" id="21449at2759"/>
<dbReference type="CDD" id="cd05510">
    <property type="entry name" value="Bromo_SPT7_like"/>
    <property type="match status" value="1"/>
</dbReference>
<feature type="compositionally biased region" description="Low complexity" evidence="9">
    <location>
        <begin position="1140"/>
        <end position="1157"/>
    </location>
</feature>
<evidence type="ECO:0000256" key="7">
    <source>
        <dbReference type="ARBA" id="ARBA00093633"/>
    </source>
</evidence>
<dbReference type="CDD" id="cd22927">
    <property type="entry name" value="HFD_SPT7"/>
    <property type="match status" value="1"/>
</dbReference>
<dbReference type="InterPro" id="IPR037782">
    <property type="entry name" value="Spt7"/>
</dbReference>
<feature type="domain" description="Bromo" evidence="10">
    <location>
        <begin position="337"/>
        <end position="407"/>
    </location>
</feature>
<dbReference type="PANTHER" id="PTHR47343">
    <property type="entry name" value="TRANSCRIPTIONAL ACTIVATOR SPT7"/>
    <property type="match status" value="1"/>
</dbReference>
<dbReference type="Pfam" id="PF07524">
    <property type="entry name" value="Bromo_TP"/>
    <property type="match status" value="1"/>
</dbReference>
<organism evidence="11 12">
    <name type="scientific">Lasallia pustulata</name>
    <dbReference type="NCBI Taxonomy" id="136370"/>
    <lineage>
        <taxon>Eukaryota</taxon>
        <taxon>Fungi</taxon>
        <taxon>Dikarya</taxon>
        <taxon>Ascomycota</taxon>
        <taxon>Pezizomycotina</taxon>
        <taxon>Lecanoromycetes</taxon>
        <taxon>OSLEUM clade</taxon>
        <taxon>Umbilicariomycetidae</taxon>
        <taxon>Umbilicariales</taxon>
        <taxon>Umbilicariaceae</taxon>
        <taxon>Lasallia</taxon>
    </lineage>
</organism>
<dbReference type="GO" id="GO:0046982">
    <property type="term" value="F:protein heterodimerization activity"/>
    <property type="evidence" value="ECO:0007669"/>
    <property type="project" value="InterPro"/>
</dbReference>
<evidence type="ECO:0000256" key="5">
    <source>
        <dbReference type="ARBA" id="ARBA00023163"/>
    </source>
</evidence>
<protein>
    <recommendedName>
        <fullName evidence="7">SAGA complex subunit Spt7</fullName>
    </recommendedName>
</protein>
<evidence type="ECO:0000256" key="4">
    <source>
        <dbReference type="ARBA" id="ARBA00023117"/>
    </source>
</evidence>
<dbReference type="AlphaFoldDB" id="A0A5M8PJK4"/>
<feature type="compositionally biased region" description="Low complexity" evidence="9">
    <location>
        <begin position="147"/>
        <end position="157"/>
    </location>
</feature>
<feature type="region of interest" description="Disordered" evidence="9">
    <location>
        <begin position="438"/>
        <end position="504"/>
    </location>
</feature>
<evidence type="ECO:0000256" key="8">
    <source>
        <dbReference type="PROSITE-ProRule" id="PRU00035"/>
    </source>
</evidence>
<dbReference type="PANTHER" id="PTHR47343:SF1">
    <property type="entry name" value="TRANSCRIPTIONAL ACTIVATOR SPT7"/>
    <property type="match status" value="1"/>
</dbReference>
<dbReference type="PROSITE" id="PS00633">
    <property type="entry name" value="BROMODOMAIN_1"/>
    <property type="match status" value="1"/>
</dbReference>
<feature type="compositionally biased region" description="Acidic residues" evidence="9">
    <location>
        <begin position="448"/>
        <end position="460"/>
    </location>
</feature>
<dbReference type="InterPro" id="IPR006565">
    <property type="entry name" value="BTP"/>
</dbReference>
<dbReference type="Proteomes" id="UP000324767">
    <property type="component" value="Unassembled WGS sequence"/>
</dbReference>
<evidence type="ECO:0000313" key="12">
    <source>
        <dbReference type="Proteomes" id="UP000324767"/>
    </source>
</evidence>
<dbReference type="GO" id="GO:0046695">
    <property type="term" value="C:SLIK (SAGA-like) complex"/>
    <property type="evidence" value="ECO:0007669"/>
    <property type="project" value="InterPro"/>
</dbReference>
<dbReference type="PROSITE" id="PS50014">
    <property type="entry name" value="BROMODOMAIN_2"/>
    <property type="match status" value="1"/>
</dbReference>
<dbReference type="InterPro" id="IPR001487">
    <property type="entry name" value="Bromodomain"/>
</dbReference>